<sequence>MTRIGITGHLHLTAATAELIRAALFERLRDCDGELIGVSCLAPGADSIFAEVVLALGGRLDVVLPARHYRDQAVPIDRVAIFDDLLARAASVRVMPYAEPSPAAYRAANDAVLAGITRLVAVWDGGDGDTGSTADAVDAARRRLIPIDIVWPAGARRSAE</sequence>
<accession>A0ABW7X624</accession>
<dbReference type="Gene3D" id="3.40.50.450">
    <property type="match status" value="1"/>
</dbReference>
<proteinExistence type="predicted"/>
<dbReference type="Proteomes" id="UP001611415">
    <property type="component" value="Unassembled WGS sequence"/>
</dbReference>
<evidence type="ECO:0000313" key="1">
    <source>
        <dbReference type="EMBL" id="MFI2476568.1"/>
    </source>
</evidence>
<protein>
    <recommendedName>
        <fullName evidence="3">DUF1273 family protein</fullName>
    </recommendedName>
</protein>
<evidence type="ECO:0000313" key="2">
    <source>
        <dbReference type="Proteomes" id="UP001611415"/>
    </source>
</evidence>
<evidence type="ECO:0008006" key="3">
    <source>
        <dbReference type="Google" id="ProtNLM"/>
    </source>
</evidence>
<comment type="caution">
    <text evidence="1">The sequence shown here is derived from an EMBL/GenBank/DDBJ whole genome shotgun (WGS) entry which is preliminary data.</text>
</comment>
<name>A0ABW7X624_9NOCA</name>
<dbReference type="EMBL" id="JBIRYO010000017">
    <property type="protein sequence ID" value="MFI2476568.1"/>
    <property type="molecule type" value="Genomic_DNA"/>
</dbReference>
<organism evidence="1 2">
    <name type="scientific">Nocardia xishanensis</name>
    <dbReference type="NCBI Taxonomy" id="238964"/>
    <lineage>
        <taxon>Bacteria</taxon>
        <taxon>Bacillati</taxon>
        <taxon>Actinomycetota</taxon>
        <taxon>Actinomycetes</taxon>
        <taxon>Mycobacteriales</taxon>
        <taxon>Nocardiaceae</taxon>
        <taxon>Nocardia</taxon>
    </lineage>
</organism>
<gene>
    <name evidence="1" type="ORF">ACH49W_24570</name>
</gene>
<dbReference type="SUPFAM" id="SSF102405">
    <property type="entry name" value="MCP/YpsA-like"/>
    <property type="match status" value="1"/>
</dbReference>
<reference evidence="1 2" key="1">
    <citation type="submission" date="2024-10" db="EMBL/GenBank/DDBJ databases">
        <title>The Natural Products Discovery Center: Release of the First 8490 Sequenced Strains for Exploring Actinobacteria Biosynthetic Diversity.</title>
        <authorList>
            <person name="Kalkreuter E."/>
            <person name="Kautsar S.A."/>
            <person name="Yang D."/>
            <person name="Bader C.D."/>
            <person name="Teijaro C.N."/>
            <person name="Fluegel L."/>
            <person name="Davis C.M."/>
            <person name="Simpson J.R."/>
            <person name="Lauterbach L."/>
            <person name="Steele A.D."/>
            <person name="Gui C."/>
            <person name="Meng S."/>
            <person name="Li G."/>
            <person name="Viehrig K."/>
            <person name="Ye F."/>
            <person name="Su P."/>
            <person name="Kiefer A.F."/>
            <person name="Nichols A."/>
            <person name="Cepeda A.J."/>
            <person name="Yan W."/>
            <person name="Fan B."/>
            <person name="Jiang Y."/>
            <person name="Adhikari A."/>
            <person name="Zheng C.-J."/>
            <person name="Schuster L."/>
            <person name="Cowan T.M."/>
            <person name="Smanski M.J."/>
            <person name="Chevrette M.G."/>
            <person name="De Carvalho L.P.S."/>
            <person name="Shen B."/>
        </authorList>
    </citation>
    <scope>NUCLEOTIDE SEQUENCE [LARGE SCALE GENOMIC DNA]</scope>
    <source>
        <strain evidence="1 2">NPDC019275</strain>
    </source>
</reference>
<keyword evidence="2" id="KW-1185">Reference proteome</keyword>
<dbReference type="RefSeq" id="WP_357400380.1">
    <property type="nucleotide sequence ID" value="NZ_JBEYCD010000001.1"/>
</dbReference>